<dbReference type="PANTHER" id="PTHR12526">
    <property type="entry name" value="GLYCOSYLTRANSFERASE"/>
    <property type="match status" value="1"/>
</dbReference>
<evidence type="ECO:0000313" key="2">
    <source>
        <dbReference type="Proteomes" id="UP000095042"/>
    </source>
</evidence>
<organism evidence="1 2">
    <name type="scientific">Methyloceanibacter marginalis</name>
    <dbReference type="NCBI Taxonomy" id="1774971"/>
    <lineage>
        <taxon>Bacteria</taxon>
        <taxon>Pseudomonadati</taxon>
        <taxon>Pseudomonadota</taxon>
        <taxon>Alphaproteobacteria</taxon>
        <taxon>Hyphomicrobiales</taxon>
        <taxon>Hyphomicrobiaceae</taxon>
        <taxon>Methyloceanibacter</taxon>
    </lineage>
</organism>
<dbReference type="EMBL" id="LPWD01000120">
    <property type="protein sequence ID" value="ODS03357.1"/>
    <property type="molecule type" value="Genomic_DNA"/>
</dbReference>
<dbReference type="Gene3D" id="3.40.50.2000">
    <property type="entry name" value="Glycogen Phosphorylase B"/>
    <property type="match status" value="2"/>
</dbReference>
<comment type="caution">
    <text evidence="1">The sequence shown here is derived from an EMBL/GenBank/DDBJ whole genome shotgun (WGS) entry which is preliminary data.</text>
</comment>
<evidence type="ECO:0000313" key="1">
    <source>
        <dbReference type="EMBL" id="ODS03357.1"/>
    </source>
</evidence>
<accession>A0A1E3WE69</accession>
<proteinExistence type="predicted"/>
<dbReference type="SUPFAM" id="SSF53756">
    <property type="entry name" value="UDP-Glycosyltransferase/glycogen phosphorylase"/>
    <property type="match status" value="1"/>
</dbReference>
<dbReference type="AlphaFoldDB" id="A0A1E3WE69"/>
<sequence>MDAAIRSDAQTRSTRIAYCGPIAQPGEPARGGYESANRRLIDDLRRRGRDVIELPYPVTRGTQATKGLAYLRRFAGIALEIIRQRNNFDVLHLTPLYRGFLYPEAMLCLIAWALGKRVLFDIRAGYFIELYGRYGSVYRALTDALLRHVDTLAVEGKEYFAFMEARRERPIVYLPNYVSVPGAEASGERIVSTRGPIRLVFLGRIVPEKGIEKVIGALEALLGAGLDTTLEVIGSGEADYLARLQDRTNDLPVIWAGPLSPEETRLRAAQAQFFVFPSSHLGEGHSNALTEAMAEGLVPVCSEQGFNRSVVADAGRVLPVDASAAEYAEAIAELWQTGAWVALSAAARARIVTHFTGDVVLSDLIASYDTAPVTRS</sequence>
<keyword evidence="2" id="KW-1185">Reference proteome</keyword>
<dbReference type="GO" id="GO:0016757">
    <property type="term" value="F:glycosyltransferase activity"/>
    <property type="evidence" value="ECO:0007669"/>
    <property type="project" value="TreeGrafter"/>
</dbReference>
<name>A0A1E3WE69_9HYPH</name>
<dbReference type="Proteomes" id="UP000095042">
    <property type="component" value="Unassembled WGS sequence"/>
</dbReference>
<reference evidence="1 2" key="1">
    <citation type="journal article" date="2016" name="Environ. Microbiol.">
        <title>New Methyloceanibacter diversity from North Sea sediments includes methanotroph containing solely the soluble methane monooxygenase.</title>
        <authorList>
            <person name="Vekeman B."/>
            <person name="Kerckhof F.M."/>
            <person name="Cremers G."/>
            <person name="de Vos P."/>
            <person name="Vandamme P."/>
            <person name="Boon N."/>
            <person name="Op den Camp H.J."/>
            <person name="Heylen K."/>
        </authorList>
    </citation>
    <scope>NUCLEOTIDE SEQUENCE [LARGE SCALE GENOMIC DNA]</scope>
    <source>
        <strain evidence="1 2">R-67177</strain>
    </source>
</reference>
<dbReference type="Pfam" id="PF13692">
    <property type="entry name" value="Glyco_trans_1_4"/>
    <property type="match status" value="1"/>
</dbReference>
<gene>
    <name evidence="1" type="ORF">AUC71_10000</name>
</gene>
<protein>
    <recommendedName>
        <fullName evidence="3">Glycosyl transferase family 1 domain-containing protein</fullName>
    </recommendedName>
</protein>
<evidence type="ECO:0008006" key="3">
    <source>
        <dbReference type="Google" id="ProtNLM"/>
    </source>
</evidence>
<dbReference type="PANTHER" id="PTHR12526:SF636">
    <property type="entry name" value="BLL3647 PROTEIN"/>
    <property type="match status" value="1"/>
</dbReference>